<proteinExistence type="predicted"/>
<dbReference type="EMBL" id="BMER01000001">
    <property type="protein sequence ID" value="GGG79876.1"/>
    <property type="molecule type" value="Genomic_DNA"/>
</dbReference>
<sequence length="509" mass="57418">MKIRYTNLALILVFTFGLRTAKSQLYTPDVQVVSELVSAKQEEIKKRVLKNIVVKNIKPTNYTTYNTIYNLLDIITTEKNKTVMTNYLIAEIADYAITNALANRFLDTLRSPGIAAVQLEAGKNLYELMATAVELDETKKRSDQDIQKDITSKRKPEKVGMVVRVPDDVIVNFVVDTLWNKLSETAFFSAKGLFQKRPFVGRFKGGYKLDYSELDSITSAAIIEKMDAFIAAVEQNTASLDWVDQFLHHPSKSLDSLGSLERGDIKKLMELFSGSLDFFRKQIGRNSFIAKIGDVISTYVIIDLPKNETEKLYQFQIDVESIVLSLEDQFANAGRNGIQRWYVGFVPFFDIGINYGVKTNNAAATVMGIVPLAPQTPDFSQLAYVSEKFGFKIILADFKYTHSHRPMEWFRYRGSYRRWKAPSSNPLVSNLYLSLYGSGILYNVVNLKSEKAFDYAIAGAGAGVTFFNSLGFNLSYAIPVFDGNPKDRGMMVAGFDIPIFEYLQALRTK</sequence>
<dbReference type="Proteomes" id="UP000660862">
    <property type="component" value="Unassembled WGS sequence"/>
</dbReference>
<evidence type="ECO:0000313" key="1">
    <source>
        <dbReference type="EMBL" id="GGG79876.1"/>
    </source>
</evidence>
<keyword evidence="2" id="KW-1185">Reference proteome</keyword>
<name>A0A917HHM4_9SPHI</name>
<reference evidence="1" key="1">
    <citation type="journal article" date="2014" name="Int. J. Syst. Evol. Microbiol.">
        <title>Complete genome sequence of Corynebacterium casei LMG S-19264T (=DSM 44701T), isolated from a smear-ripened cheese.</title>
        <authorList>
            <consortium name="US DOE Joint Genome Institute (JGI-PGF)"/>
            <person name="Walter F."/>
            <person name="Albersmeier A."/>
            <person name="Kalinowski J."/>
            <person name="Ruckert C."/>
        </authorList>
    </citation>
    <scope>NUCLEOTIDE SEQUENCE</scope>
    <source>
        <strain evidence="1">CGMCC 1.12195</strain>
    </source>
</reference>
<accession>A0A917HHM4</accession>
<protein>
    <submittedName>
        <fullName evidence="1">Uncharacterized protein</fullName>
    </submittedName>
</protein>
<dbReference type="RefSeq" id="WP_188504828.1">
    <property type="nucleotide sequence ID" value="NZ_BMER01000001.1"/>
</dbReference>
<organism evidence="1 2">
    <name type="scientific">Parapedobacter pyrenivorans</name>
    <dbReference type="NCBI Taxonomy" id="1305674"/>
    <lineage>
        <taxon>Bacteria</taxon>
        <taxon>Pseudomonadati</taxon>
        <taxon>Bacteroidota</taxon>
        <taxon>Sphingobacteriia</taxon>
        <taxon>Sphingobacteriales</taxon>
        <taxon>Sphingobacteriaceae</taxon>
        <taxon>Parapedobacter</taxon>
    </lineage>
</organism>
<gene>
    <name evidence="1" type="ORF">GCM10007415_10240</name>
</gene>
<dbReference type="AlphaFoldDB" id="A0A917HHM4"/>
<reference evidence="1" key="2">
    <citation type="submission" date="2020-09" db="EMBL/GenBank/DDBJ databases">
        <authorList>
            <person name="Sun Q."/>
            <person name="Zhou Y."/>
        </authorList>
    </citation>
    <scope>NUCLEOTIDE SEQUENCE</scope>
    <source>
        <strain evidence="1">CGMCC 1.12195</strain>
    </source>
</reference>
<evidence type="ECO:0000313" key="2">
    <source>
        <dbReference type="Proteomes" id="UP000660862"/>
    </source>
</evidence>
<comment type="caution">
    <text evidence="1">The sequence shown here is derived from an EMBL/GenBank/DDBJ whole genome shotgun (WGS) entry which is preliminary data.</text>
</comment>